<dbReference type="AlphaFoldDB" id="A0A238YR35"/>
<keyword evidence="2" id="KW-1185">Reference proteome</keyword>
<evidence type="ECO:0000313" key="2">
    <source>
        <dbReference type="Proteomes" id="UP000198412"/>
    </source>
</evidence>
<dbReference type="Proteomes" id="UP000198412">
    <property type="component" value="Unassembled WGS sequence"/>
</dbReference>
<gene>
    <name evidence="1" type="ORF">SAMN04488111_2739</name>
</gene>
<reference evidence="2" key="1">
    <citation type="submission" date="2017-06" db="EMBL/GenBank/DDBJ databases">
        <authorList>
            <person name="Varghese N."/>
            <person name="Submissions S."/>
        </authorList>
    </citation>
    <scope>NUCLEOTIDE SEQUENCE [LARGE SCALE GENOMIC DNA]</scope>
    <source>
        <strain evidence="2">DSM 27993</strain>
    </source>
</reference>
<proteinExistence type="predicted"/>
<evidence type="ECO:0000313" key="1">
    <source>
        <dbReference type="EMBL" id="SNR73442.1"/>
    </source>
</evidence>
<accession>A0A238YR35</accession>
<dbReference type="EMBL" id="FZNX01000005">
    <property type="protein sequence ID" value="SNR73442.1"/>
    <property type="molecule type" value="Genomic_DNA"/>
</dbReference>
<sequence length="177" mass="20721">MEEVTEVVDSLKVNEDRIVNSIGETLIPNARRNLRDWKEYNNVDEFMIKYYNVSKLEALNNSKELSDLVKNMIDTIRIDKLDKINVIARFNVLHNETLRLADMANIPSITEDEVKEEVKKIIDLYSAVNSKINTIYKAEELQKALDVDTEMPIELKERNEIKNRLKRERLISNAKKQ</sequence>
<name>A0A238YR35_9FLAO</name>
<protein>
    <submittedName>
        <fullName evidence="1">Uncharacterized protein</fullName>
    </submittedName>
</protein>
<organism evidence="1 2">
    <name type="scientific">Lutibacter flavus</name>
    <dbReference type="NCBI Taxonomy" id="691689"/>
    <lineage>
        <taxon>Bacteria</taxon>
        <taxon>Pseudomonadati</taxon>
        <taxon>Bacteroidota</taxon>
        <taxon>Flavobacteriia</taxon>
        <taxon>Flavobacteriales</taxon>
        <taxon>Flavobacteriaceae</taxon>
        <taxon>Lutibacter</taxon>
    </lineage>
</organism>